<dbReference type="EMBL" id="BPQQ01000071">
    <property type="protein sequence ID" value="GJE03269.1"/>
    <property type="molecule type" value="Genomic_DNA"/>
</dbReference>
<organism evidence="2 3">
    <name type="scientific">Methylobacterium isbiliense</name>
    <dbReference type="NCBI Taxonomy" id="315478"/>
    <lineage>
        <taxon>Bacteria</taxon>
        <taxon>Pseudomonadati</taxon>
        <taxon>Pseudomonadota</taxon>
        <taxon>Alphaproteobacteria</taxon>
        <taxon>Hyphomicrobiales</taxon>
        <taxon>Methylobacteriaceae</taxon>
        <taxon>Methylobacterium</taxon>
    </lineage>
</organism>
<comment type="caution">
    <text evidence="2">The sequence shown here is derived from an EMBL/GenBank/DDBJ whole genome shotgun (WGS) entry which is preliminary data.</text>
</comment>
<dbReference type="Proteomes" id="UP001055153">
    <property type="component" value="Unassembled WGS sequence"/>
</dbReference>
<evidence type="ECO:0000313" key="3">
    <source>
        <dbReference type="Proteomes" id="UP001055153"/>
    </source>
</evidence>
<name>A0ABQ4SJ83_9HYPH</name>
<proteinExistence type="predicted"/>
<sequence>MPATRPDQTLLSRRSAETLAKGLGLFSIGLGLVELLAPRRVTRTLGMPGFEGLVQAYGVREITNGVAILASHDPAPWIWTRVGGDALDLATLATGFDSDNARKPHVMLAVAAVAGVTAADIVCAKALSEQRDTHRGSFRDFGDRSGFPRPPSAMRGAARDFAVPKDFRTPELMRPFDQARFAGAKPFVGSPPA</sequence>
<evidence type="ECO:0000256" key="1">
    <source>
        <dbReference type="SAM" id="MobiDB-lite"/>
    </source>
</evidence>
<accession>A0ABQ4SJ83</accession>
<evidence type="ECO:0000313" key="2">
    <source>
        <dbReference type="EMBL" id="GJE03269.1"/>
    </source>
</evidence>
<protein>
    <recommendedName>
        <fullName evidence="4">Cyclase dehydrase</fullName>
    </recommendedName>
</protein>
<gene>
    <name evidence="2" type="ORF">GMJLKIPL_5221</name>
</gene>
<reference evidence="2" key="1">
    <citation type="journal article" date="2021" name="Front. Microbiol.">
        <title>Comprehensive Comparative Genomics and Phenotyping of Methylobacterium Species.</title>
        <authorList>
            <person name="Alessa O."/>
            <person name="Ogura Y."/>
            <person name="Fujitani Y."/>
            <person name="Takami H."/>
            <person name="Hayashi T."/>
            <person name="Sahin N."/>
            <person name="Tani A."/>
        </authorList>
    </citation>
    <scope>NUCLEOTIDE SEQUENCE</scope>
    <source>
        <strain evidence="2">DSM 17168</strain>
    </source>
</reference>
<evidence type="ECO:0008006" key="4">
    <source>
        <dbReference type="Google" id="ProtNLM"/>
    </source>
</evidence>
<reference evidence="2" key="2">
    <citation type="submission" date="2021-08" db="EMBL/GenBank/DDBJ databases">
        <authorList>
            <person name="Tani A."/>
            <person name="Ola A."/>
            <person name="Ogura Y."/>
            <person name="Katsura K."/>
            <person name="Hayashi T."/>
        </authorList>
    </citation>
    <scope>NUCLEOTIDE SEQUENCE</scope>
    <source>
        <strain evidence="2">DSM 17168</strain>
    </source>
</reference>
<feature type="compositionally biased region" description="Basic and acidic residues" evidence="1">
    <location>
        <begin position="134"/>
        <end position="143"/>
    </location>
</feature>
<dbReference type="RefSeq" id="WP_238240664.1">
    <property type="nucleotide sequence ID" value="NZ_BPQQ01000071.1"/>
</dbReference>
<feature type="region of interest" description="Disordered" evidence="1">
    <location>
        <begin position="134"/>
        <end position="155"/>
    </location>
</feature>
<keyword evidence="3" id="KW-1185">Reference proteome</keyword>